<evidence type="ECO:0000259" key="2">
    <source>
        <dbReference type="PROSITE" id="PS50846"/>
    </source>
</evidence>
<dbReference type="AlphaFoldDB" id="A0A833QS35"/>
<dbReference type="InterPro" id="IPR036163">
    <property type="entry name" value="HMA_dom_sf"/>
</dbReference>
<name>A0A833QS35_9POAL</name>
<organism evidence="3 4">
    <name type="scientific">Carex littledalei</name>
    <dbReference type="NCBI Taxonomy" id="544730"/>
    <lineage>
        <taxon>Eukaryota</taxon>
        <taxon>Viridiplantae</taxon>
        <taxon>Streptophyta</taxon>
        <taxon>Embryophyta</taxon>
        <taxon>Tracheophyta</taxon>
        <taxon>Spermatophyta</taxon>
        <taxon>Magnoliopsida</taxon>
        <taxon>Liliopsida</taxon>
        <taxon>Poales</taxon>
        <taxon>Cyperaceae</taxon>
        <taxon>Cyperoideae</taxon>
        <taxon>Cariceae</taxon>
        <taxon>Carex</taxon>
        <taxon>Carex subgen. Euthyceras</taxon>
    </lineage>
</organism>
<protein>
    <submittedName>
        <fullName evidence="3">Copper transport protein ATX1</fullName>
    </submittedName>
</protein>
<dbReference type="Gene3D" id="3.30.70.100">
    <property type="match status" value="1"/>
</dbReference>
<proteinExistence type="predicted"/>
<evidence type="ECO:0000313" key="3">
    <source>
        <dbReference type="EMBL" id="KAF3324458.1"/>
    </source>
</evidence>
<dbReference type="EMBL" id="SWLB01000021">
    <property type="protein sequence ID" value="KAF3324458.1"/>
    <property type="molecule type" value="Genomic_DNA"/>
</dbReference>
<dbReference type="SUPFAM" id="SSF55008">
    <property type="entry name" value="HMA, heavy metal-associated domain"/>
    <property type="match status" value="1"/>
</dbReference>
<dbReference type="GO" id="GO:0046872">
    <property type="term" value="F:metal ion binding"/>
    <property type="evidence" value="ECO:0007669"/>
    <property type="project" value="UniProtKB-KW"/>
</dbReference>
<sequence>MKRVGFSKVFEYLSMSLVSPISCNSCKVYIDEEEDKDQRKSLLKSHWDQMLDHRDVFGGEKVIALHLEPKTVELRVSMHCIGCARKVEKHISKMEGVTSFEVDLENKKVVVTGEITAGEVLESISKVMKFAELLVASKPAMNEVTDVNHQLISL</sequence>
<evidence type="ECO:0000313" key="4">
    <source>
        <dbReference type="Proteomes" id="UP000623129"/>
    </source>
</evidence>
<dbReference type="Proteomes" id="UP000623129">
    <property type="component" value="Unassembled WGS sequence"/>
</dbReference>
<dbReference type="OrthoDB" id="689350at2759"/>
<dbReference type="PANTHER" id="PTHR46119:SF11">
    <property type="entry name" value="HEAVY METAL TRANSPORT_DETOXIFICATION SUPERFAMILY PROTEIN"/>
    <property type="match status" value="1"/>
</dbReference>
<dbReference type="CDD" id="cd00371">
    <property type="entry name" value="HMA"/>
    <property type="match status" value="1"/>
</dbReference>
<dbReference type="PROSITE" id="PS50846">
    <property type="entry name" value="HMA_2"/>
    <property type="match status" value="1"/>
</dbReference>
<dbReference type="InterPro" id="IPR006121">
    <property type="entry name" value="HMA_dom"/>
</dbReference>
<comment type="caution">
    <text evidence="3">The sequence shown here is derived from an EMBL/GenBank/DDBJ whole genome shotgun (WGS) entry which is preliminary data.</text>
</comment>
<dbReference type="PANTHER" id="PTHR46119">
    <property type="entry name" value="OS08G0405700 PROTEIN"/>
    <property type="match status" value="1"/>
</dbReference>
<reference evidence="3" key="1">
    <citation type="submission" date="2020-01" db="EMBL/GenBank/DDBJ databases">
        <title>Genome sequence of Kobresia littledalei, the first chromosome-level genome in the family Cyperaceae.</title>
        <authorList>
            <person name="Qu G."/>
        </authorList>
    </citation>
    <scope>NUCLEOTIDE SEQUENCE</scope>
    <source>
        <strain evidence="3">C.B.Clarke</strain>
        <tissue evidence="3">Leaf</tissue>
    </source>
</reference>
<evidence type="ECO:0000256" key="1">
    <source>
        <dbReference type="ARBA" id="ARBA00022723"/>
    </source>
</evidence>
<accession>A0A833QS35</accession>
<keyword evidence="1" id="KW-0479">Metal-binding</keyword>
<gene>
    <name evidence="3" type="ORF">FCM35_KLT10615</name>
</gene>
<keyword evidence="4" id="KW-1185">Reference proteome</keyword>
<dbReference type="FunFam" id="3.30.70.100:FF:000008">
    <property type="entry name" value="Copper transport protein ATOX1"/>
    <property type="match status" value="1"/>
</dbReference>
<dbReference type="InterPro" id="IPR044526">
    <property type="entry name" value="NAKR1-3"/>
</dbReference>
<dbReference type="Pfam" id="PF00403">
    <property type="entry name" value="HMA"/>
    <property type="match status" value="1"/>
</dbReference>
<feature type="domain" description="HMA" evidence="2">
    <location>
        <begin position="69"/>
        <end position="132"/>
    </location>
</feature>